<evidence type="ECO:0000256" key="5">
    <source>
        <dbReference type="ARBA" id="ARBA00023242"/>
    </source>
</evidence>
<dbReference type="SUPFAM" id="SSF57667">
    <property type="entry name" value="beta-beta-alpha zinc fingers"/>
    <property type="match status" value="1"/>
</dbReference>
<dbReference type="PROSITE" id="PS50157">
    <property type="entry name" value="ZINC_FINGER_C2H2_2"/>
    <property type="match status" value="1"/>
</dbReference>
<dbReference type="PANTHER" id="PTHR47287">
    <property type="entry name" value="C2H2 AND C2HC ZINC FINGERS SUPERFAMILY PROTEIN"/>
    <property type="match status" value="1"/>
</dbReference>
<dbReference type="InterPro" id="IPR044246">
    <property type="entry name" value="ZFP3-like"/>
</dbReference>
<evidence type="ECO:0000256" key="1">
    <source>
        <dbReference type="ARBA" id="ARBA00004123"/>
    </source>
</evidence>
<evidence type="ECO:0000256" key="3">
    <source>
        <dbReference type="ARBA" id="ARBA00022771"/>
    </source>
</evidence>
<dbReference type="PROSITE" id="PS00028">
    <property type="entry name" value="ZINC_FINGER_C2H2_1"/>
    <property type="match status" value="1"/>
</dbReference>
<evidence type="ECO:0000259" key="7">
    <source>
        <dbReference type="PROSITE" id="PS50157"/>
    </source>
</evidence>
<accession>A0ABP0ZBJ9</accession>
<name>A0ABP0ZBJ9_9ROSI</name>
<keyword evidence="9" id="KW-1185">Reference proteome</keyword>
<keyword evidence="3 6" id="KW-0863">Zinc-finger</keyword>
<keyword evidence="5" id="KW-0539">Nucleus</keyword>
<evidence type="ECO:0000313" key="9">
    <source>
        <dbReference type="Proteomes" id="UP001642487"/>
    </source>
</evidence>
<comment type="subcellular location">
    <subcellularLocation>
        <location evidence="1">Nucleus</location>
    </subcellularLocation>
</comment>
<keyword evidence="4" id="KW-0862">Zinc</keyword>
<sequence length="148" mass="16738">MDLSNFSFFMEFKPHQQLNLELLLEPSSSSSNLSALPLSPNCEAAATARVFSCNYCKRKFYSSQALGGHQNAHKLERTLAKKSREIRAYRGDNYDHNNNIMMNNSSHLWNADTITTTTTTTPHHLFIGPRGLPTDRDDIGHLDLSLRL</sequence>
<protein>
    <recommendedName>
        <fullName evidence="7">C2H2-type domain-containing protein</fullName>
    </recommendedName>
</protein>
<reference evidence="8 9" key="1">
    <citation type="submission" date="2024-03" db="EMBL/GenBank/DDBJ databases">
        <authorList>
            <person name="Gkanogiannis A."/>
            <person name="Becerra Lopez-Lavalle L."/>
        </authorList>
    </citation>
    <scope>NUCLEOTIDE SEQUENCE [LARGE SCALE GENOMIC DNA]</scope>
</reference>
<gene>
    <name evidence="8" type="ORF">CITCOLO1_LOCUS22309</name>
</gene>
<dbReference type="InterPro" id="IPR036236">
    <property type="entry name" value="Znf_C2H2_sf"/>
</dbReference>
<feature type="domain" description="C2H2-type" evidence="7">
    <location>
        <begin position="51"/>
        <end position="78"/>
    </location>
</feature>
<dbReference type="PANTHER" id="PTHR47287:SF15">
    <property type="entry name" value="ZINC FINGER PROTEIN 3-LIKE"/>
    <property type="match status" value="1"/>
</dbReference>
<evidence type="ECO:0000256" key="2">
    <source>
        <dbReference type="ARBA" id="ARBA00022723"/>
    </source>
</evidence>
<keyword evidence="2" id="KW-0479">Metal-binding</keyword>
<organism evidence="8 9">
    <name type="scientific">Citrullus colocynthis</name>
    <name type="common">colocynth</name>
    <dbReference type="NCBI Taxonomy" id="252529"/>
    <lineage>
        <taxon>Eukaryota</taxon>
        <taxon>Viridiplantae</taxon>
        <taxon>Streptophyta</taxon>
        <taxon>Embryophyta</taxon>
        <taxon>Tracheophyta</taxon>
        <taxon>Spermatophyta</taxon>
        <taxon>Magnoliopsida</taxon>
        <taxon>eudicotyledons</taxon>
        <taxon>Gunneridae</taxon>
        <taxon>Pentapetalae</taxon>
        <taxon>rosids</taxon>
        <taxon>fabids</taxon>
        <taxon>Cucurbitales</taxon>
        <taxon>Cucurbitaceae</taxon>
        <taxon>Benincaseae</taxon>
        <taxon>Citrullus</taxon>
    </lineage>
</organism>
<proteinExistence type="predicted"/>
<dbReference type="Gene3D" id="3.30.160.60">
    <property type="entry name" value="Classic Zinc Finger"/>
    <property type="match status" value="1"/>
</dbReference>
<evidence type="ECO:0000256" key="6">
    <source>
        <dbReference type="PROSITE-ProRule" id="PRU00042"/>
    </source>
</evidence>
<evidence type="ECO:0000313" key="8">
    <source>
        <dbReference type="EMBL" id="CAK9329829.1"/>
    </source>
</evidence>
<evidence type="ECO:0000256" key="4">
    <source>
        <dbReference type="ARBA" id="ARBA00022833"/>
    </source>
</evidence>
<dbReference type="EMBL" id="OZ021743">
    <property type="protein sequence ID" value="CAK9329829.1"/>
    <property type="molecule type" value="Genomic_DNA"/>
</dbReference>
<dbReference type="Proteomes" id="UP001642487">
    <property type="component" value="Chromosome 9"/>
</dbReference>
<dbReference type="InterPro" id="IPR013087">
    <property type="entry name" value="Znf_C2H2_type"/>
</dbReference>